<name>A0A927B9T8_9BACT</name>
<feature type="transmembrane region" description="Helical" evidence="1">
    <location>
        <begin position="70"/>
        <end position="92"/>
    </location>
</feature>
<reference evidence="2" key="1">
    <citation type="submission" date="2020-09" db="EMBL/GenBank/DDBJ databases">
        <authorList>
            <person name="Kim M.K."/>
        </authorList>
    </citation>
    <scope>NUCLEOTIDE SEQUENCE</scope>
    <source>
        <strain evidence="2">BT664</strain>
    </source>
</reference>
<evidence type="ECO:0000256" key="1">
    <source>
        <dbReference type="SAM" id="Phobius"/>
    </source>
</evidence>
<evidence type="ECO:0000313" key="3">
    <source>
        <dbReference type="Proteomes" id="UP000612233"/>
    </source>
</evidence>
<keyword evidence="1" id="KW-1133">Transmembrane helix</keyword>
<organism evidence="2 3">
    <name type="scientific">Hymenobacter montanus</name>
    <dbReference type="NCBI Taxonomy" id="2771359"/>
    <lineage>
        <taxon>Bacteria</taxon>
        <taxon>Pseudomonadati</taxon>
        <taxon>Bacteroidota</taxon>
        <taxon>Cytophagia</taxon>
        <taxon>Cytophagales</taxon>
        <taxon>Hymenobacteraceae</taxon>
        <taxon>Hymenobacter</taxon>
    </lineage>
</organism>
<accession>A0A927B9T8</accession>
<sequence>MEPFVFRVWHAYGPARLETTSAMIGAVTYADTMSSAFEGRSLVLNKQFFGGGFVRIPYRDITVVNPRKRIIILLILIYLDGLFAAAGVRISLKRQFAKHLIEELAELEDW</sequence>
<keyword evidence="1" id="KW-0812">Transmembrane</keyword>
<keyword evidence="1" id="KW-0472">Membrane</keyword>
<dbReference type="EMBL" id="JACXAD010000001">
    <property type="protein sequence ID" value="MBD2766380.1"/>
    <property type="molecule type" value="Genomic_DNA"/>
</dbReference>
<comment type="caution">
    <text evidence="2">The sequence shown here is derived from an EMBL/GenBank/DDBJ whole genome shotgun (WGS) entry which is preliminary data.</text>
</comment>
<dbReference type="Proteomes" id="UP000612233">
    <property type="component" value="Unassembled WGS sequence"/>
</dbReference>
<dbReference type="AlphaFoldDB" id="A0A927B9T8"/>
<dbReference type="RefSeq" id="WP_191003207.1">
    <property type="nucleotide sequence ID" value="NZ_JACXAD010000001.1"/>
</dbReference>
<protein>
    <submittedName>
        <fullName evidence="2">Uncharacterized protein</fullName>
    </submittedName>
</protein>
<proteinExistence type="predicted"/>
<keyword evidence="3" id="KW-1185">Reference proteome</keyword>
<gene>
    <name evidence="2" type="ORF">IC235_00565</name>
</gene>
<evidence type="ECO:0000313" key="2">
    <source>
        <dbReference type="EMBL" id="MBD2766380.1"/>
    </source>
</evidence>